<dbReference type="GO" id="GO:0005524">
    <property type="term" value="F:ATP binding"/>
    <property type="evidence" value="ECO:0007669"/>
    <property type="project" value="UniProtKB-KW"/>
</dbReference>
<protein>
    <submittedName>
        <fullName evidence="5">Protein tyrosine kinase</fullName>
    </submittedName>
</protein>
<evidence type="ECO:0000313" key="5">
    <source>
        <dbReference type="EMBL" id="KAF8710526.1"/>
    </source>
</evidence>
<name>A0A8H7LUC4_9AGAM</name>
<feature type="region of interest" description="Disordered" evidence="3">
    <location>
        <begin position="324"/>
        <end position="346"/>
    </location>
</feature>
<keyword evidence="5" id="KW-0418">Kinase</keyword>
<dbReference type="PROSITE" id="PS50011">
    <property type="entry name" value="PROTEIN_KINASE_DOM"/>
    <property type="match status" value="1"/>
</dbReference>
<dbReference type="Proteomes" id="UP000602905">
    <property type="component" value="Unassembled WGS sequence"/>
</dbReference>
<dbReference type="InterPro" id="IPR001245">
    <property type="entry name" value="Ser-Thr/Tyr_kinase_cat_dom"/>
</dbReference>
<dbReference type="PROSITE" id="PS00108">
    <property type="entry name" value="PROTEIN_KINASE_ST"/>
    <property type="match status" value="1"/>
</dbReference>
<feature type="region of interest" description="Disordered" evidence="3">
    <location>
        <begin position="258"/>
        <end position="281"/>
    </location>
</feature>
<dbReference type="PANTHER" id="PTHR44329:SF298">
    <property type="entry name" value="MIXED LINEAGE KINASE DOMAIN-LIKE PROTEIN"/>
    <property type="match status" value="1"/>
</dbReference>
<evidence type="ECO:0000256" key="3">
    <source>
        <dbReference type="SAM" id="MobiDB-lite"/>
    </source>
</evidence>
<evidence type="ECO:0000259" key="4">
    <source>
        <dbReference type="PROSITE" id="PS50011"/>
    </source>
</evidence>
<dbReference type="SUPFAM" id="SSF56112">
    <property type="entry name" value="Protein kinase-like (PK-like)"/>
    <property type="match status" value="1"/>
</dbReference>
<dbReference type="InterPro" id="IPR008271">
    <property type="entry name" value="Ser/Thr_kinase_AS"/>
</dbReference>
<dbReference type="InterPro" id="IPR000719">
    <property type="entry name" value="Prot_kinase_dom"/>
</dbReference>
<keyword evidence="2" id="KW-0067">ATP-binding</keyword>
<feature type="domain" description="Protein kinase" evidence="4">
    <location>
        <begin position="380"/>
        <end position="558"/>
    </location>
</feature>
<reference evidence="5" key="1">
    <citation type="submission" date="2020-09" db="EMBL/GenBank/DDBJ databases">
        <title>Comparative genome analyses of four rice-infecting Rhizoctonia solani isolates reveal extensive enrichment of homogalacturonan modification genes.</title>
        <authorList>
            <person name="Lee D.-Y."/>
            <person name="Jeon J."/>
            <person name="Kim K.-T."/>
            <person name="Cheong K."/>
            <person name="Song H."/>
            <person name="Choi G."/>
            <person name="Ko J."/>
            <person name="Opiyo S.O."/>
            <person name="Zuo S."/>
            <person name="Madhav S."/>
            <person name="Lee Y.-H."/>
            <person name="Wang G.-L."/>
        </authorList>
    </citation>
    <scope>NUCLEOTIDE SEQUENCE</scope>
    <source>
        <strain evidence="5">AG1-IA WGL</strain>
    </source>
</reference>
<dbReference type="SMART" id="SM00220">
    <property type="entry name" value="S_TKc"/>
    <property type="match status" value="1"/>
</dbReference>
<evidence type="ECO:0000256" key="2">
    <source>
        <dbReference type="ARBA" id="ARBA00022840"/>
    </source>
</evidence>
<dbReference type="EMBL" id="JACYCD010000047">
    <property type="protein sequence ID" value="KAF8710526.1"/>
    <property type="molecule type" value="Genomic_DNA"/>
</dbReference>
<comment type="caution">
    <text evidence="5">The sequence shown here is derived from an EMBL/GenBank/DDBJ whole genome shotgun (WGS) entry which is preliminary data.</text>
</comment>
<dbReference type="InterPro" id="IPR051681">
    <property type="entry name" value="Ser/Thr_Kinases-Pseudokinases"/>
</dbReference>
<keyword evidence="1" id="KW-0547">Nucleotide-binding</keyword>
<dbReference type="GO" id="GO:0004674">
    <property type="term" value="F:protein serine/threonine kinase activity"/>
    <property type="evidence" value="ECO:0007669"/>
    <property type="project" value="TreeGrafter"/>
</dbReference>
<dbReference type="PANTHER" id="PTHR44329">
    <property type="entry name" value="SERINE/THREONINE-PROTEIN KINASE TNNI3K-RELATED"/>
    <property type="match status" value="1"/>
</dbReference>
<dbReference type="AlphaFoldDB" id="A0A8H7LUC4"/>
<sequence>MANSRYRGLRVPTSGYRPPIVPNGNNTEKYYVYENSNVGYPSMPMPQASFLERIVPPWDAHTVQPMSPFPLGYGSGTAPHQMGGHLQVITNHNNIQPGGSEGRFVQSPSSYGSPSPNSCGVPSIRRCKIIKIALSEGQYMRVDLTRCLCGKELREAIISELLNTTDPPISQFDIFRDYPPVPAPSVALNDQQLMLDVEHFGDAEGSLRLSVWGTKANSNPYWPRAELAPTSSYPRLPYPIHTGPSFPVNSKTSMVGHYGSEASTTTNASSQSSRYPTSPSSCTSFPGSTYTAVTMPIPMPAPAPRNEYEYSPAPGFPTAGSCNTSNPTSGNSTFRSPITRGEVPRPGSVIIDGTMATEEILSHLYARGCRNLTEYLDESTFSREPVASGGAADVYTGWLYTGQRVGVKCIRMTNAAISDEGRSKRKASIVSYTPFCRHPNVLELIGITQYRNRIAMVSPWMENGDLRSFLHSYPDADRYELCAQMADGVAYLHSQNIVHGDIKGANVLISKEFVLKIADFGTSALKDYTLAFAQTGTKPGMTIRWTASYLHTIMASYD</sequence>
<gene>
    <name evidence="5" type="ORF">RHS03_02560</name>
</gene>
<feature type="compositionally biased region" description="Polar residues" evidence="3">
    <location>
        <begin position="324"/>
        <end position="336"/>
    </location>
</feature>
<dbReference type="Pfam" id="PF07714">
    <property type="entry name" value="PK_Tyr_Ser-Thr"/>
    <property type="match status" value="1"/>
</dbReference>
<proteinExistence type="predicted"/>
<evidence type="ECO:0000313" key="6">
    <source>
        <dbReference type="Proteomes" id="UP000602905"/>
    </source>
</evidence>
<feature type="compositionally biased region" description="Low complexity" evidence="3">
    <location>
        <begin position="260"/>
        <end position="281"/>
    </location>
</feature>
<evidence type="ECO:0000256" key="1">
    <source>
        <dbReference type="ARBA" id="ARBA00022741"/>
    </source>
</evidence>
<dbReference type="Gene3D" id="1.10.510.10">
    <property type="entry name" value="Transferase(Phosphotransferase) domain 1"/>
    <property type="match status" value="1"/>
</dbReference>
<keyword evidence="5" id="KW-0808">Transferase</keyword>
<dbReference type="InterPro" id="IPR011009">
    <property type="entry name" value="Kinase-like_dom_sf"/>
</dbReference>
<accession>A0A8H7LUC4</accession>
<organism evidence="5 6">
    <name type="scientific">Rhizoctonia solani</name>
    <dbReference type="NCBI Taxonomy" id="456999"/>
    <lineage>
        <taxon>Eukaryota</taxon>
        <taxon>Fungi</taxon>
        <taxon>Dikarya</taxon>
        <taxon>Basidiomycota</taxon>
        <taxon>Agaricomycotina</taxon>
        <taxon>Agaricomycetes</taxon>
        <taxon>Cantharellales</taxon>
        <taxon>Ceratobasidiaceae</taxon>
        <taxon>Rhizoctonia</taxon>
    </lineage>
</organism>
<dbReference type="OrthoDB" id="10261027at2759"/>
<feature type="non-terminal residue" evidence="5">
    <location>
        <position position="1"/>
    </location>
</feature>